<feature type="domain" description="Glycosyltransferase subfamily 4-like N-terminal" evidence="3">
    <location>
        <begin position="30"/>
        <end position="181"/>
    </location>
</feature>
<dbReference type="STRING" id="479434.Sthe_1137"/>
<evidence type="ECO:0000313" key="4">
    <source>
        <dbReference type="EMBL" id="ACZ38573.1"/>
    </source>
</evidence>
<organism evidence="4 5">
    <name type="scientific">Sphaerobacter thermophilus (strain ATCC 49802 / DSM 20745 / KCCM 41009 / NCIMB 13125 / S 6022)</name>
    <dbReference type="NCBI Taxonomy" id="479434"/>
    <lineage>
        <taxon>Bacteria</taxon>
        <taxon>Pseudomonadati</taxon>
        <taxon>Thermomicrobiota</taxon>
        <taxon>Thermomicrobia</taxon>
        <taxon>Sphaerobacterales</taxon>
        <taxon>Sphaerobacterineae</taxon>
        <taxon>Sphaerobacteraceae</taxon>
        <taxon>Sphaerobacter</taxon>
    </lineage>
</organism>
<evidence type="ECO:0000313" key="5">
    <source>
        <dbReference type="Proteomes" id="UP000002027"/>
    </source>
</evidence>
<keyword evidence="5" id="KW-1185">Reference proteome</keyword>
<dbReference type="eggNOG" id="COG0438">
    <property type="taxonomic scope" value="Bacteria"/>
</dbReference>
<dbReference type="InterPro" id="IPR028098">
    <property type="entry name" value="Glyco_trans_4-like_N"/>
</dbReference>
<reference evidence="5" key="1">
    <citation type="submission" date="2009-11" db="EMBL/GenBank/DDBJ databases">
        <title>The complete chromosome 1 of Sphaerobacter thermophilus DSM 20745.</title>
        <authorList>
            <person name="Lucas S."/>
            <person name="Copeland A."/>
            <person name="Lapidus A."/>
            <person name="Glavina del Rio T."/>
            <person name="Dalin E."/>
            <person name="Tice H."/>
            <person name="Bruce D."/>
            <person name="Goodwin L."/>
            <person name="Pitluck S."/>
            <person name="Kyrpides N."/>
            <person name="Mavromatis K."/>
            <person name="Ivanova N."/>
            <person name="Mikhailova N."/>
            <person name="LaButti K.M."/>
            <person name="Clum A."/>
            <person name="Sun H.I."/>
            <person name="Brettin T."/>
            <person name="Detter J.C."/>
            <person name="Han C."/>
            <person name="Larimer F."/>
            <person name="Land M."/>
            <person name="Hauser L."/>
            <person name="Markowitz V."/>
            <person name="Cheng J.F."/>
            <person name="Hugenholtz P."/>
            <person name="Woyke T."/>
            <person name="Wu D."/>
            <person name="Steenblock K."/>
            <person name="Schneider S."/>
            <person name="Pukall R."/>
            <person name="Goeker M."/>
            <person name="Klenk H.P."/>
            <person name="Eisen J.A."/>
        </authorList>
    </citation>
    <scope>NUCLEOTIDE SEQUENCE [LARGE SCALE GENOMIC DNA]</scope>
    <source>
        <strain evidence="5">ATCC 49802 / DSM 20745 / S 6022</strain>
    </source>
</reference>
<evidence type="ECO:0000256" key="1">
    <source>
        <dbReference type="ARBA" id="ARBA00022676"/>
    </source>
</evidence>
<evidence type="ECO:0000259" key="3">
    <source>
        <dbReference type="Pfam" id="PF13439"/>
    </source>
</evidence>
<dbReference type="PANTHER" id="PTHR12526:SF510">
    <property type="entry name" value="D-INOSITOL 3-PHOSPHATE GLYCOSYLTRANSFERASE"/>
    <property type="match status" value="1"/>
</dbReference>
<dbReference type="Pfam" id="PF13439">
    <property type="entry name" value="Glyco_transf_4"/>
    <property type="match status" value="1"/>
</dbReference>
<reference evidence="4 5" key="2">
    <citation type="journal article" date="2010" name="Stand. Genomic Sci.">
        <title>Complete genome sequence of Desulfohalobium retbaense type strain (HR(100)).</title>
        <authorList>
            <person name="Spring S."/>
            <person name="Nolan M."/>
            <person name="Lapidus A."/>
            <person name="Glavina Del Rio T."/>
            <person name="Copeland A."/>
            <person name="Tice H."/>
            <person name="Cheng J.F."/>
            <person name="Lucas S."/>
            <person name="Land M."/>
            <person name="Chen F."/>
            <person name="Bruce D."/>
            <person name="Goodwin L."/>
            <person name="Pitluck S."/>
            <person name="Ivanova N."/>
            <person name="Mavromatis K."/>
            <person name="Mikhailova N."/>
            <person name="Pati A."/>
            <person name="Chen A."/>
            <person name="Palaniappan K."/>
            <person name="Hauser L."/>
            <person name="Chang Y.J."/>
            <person name="Jeffries C.D."/>
            <person name="Munk C."/>
            <person name="Kiss H."/>
            <person name="Chain P."/>
            <person name="Han C."/>
            <person name="Brettin T."/>
            <person name="Detter J.C."/>
            <person name="Schuler E."/>
            <person name="Goker M."/>
            <person name="Rohde M."/>
            <person name="Bristow J."/>
            <person name="Eisen J.A."/>
            <person name="Markowitz V."/>
            <person name="Hugenholtz P."/>
            <person name="Kyrpides N.C."/>
            <person name="Klenk H.P."/>
        </authorList>
    </citation>
    <scope>NUCLEOTIDE SEQUENCE [LARGE SCALE GENOMIC DNA]</scope>
    <source>
        <strain evidence="5">ATCC 49802 / DSM 20745 / S 6022</strain>
    </source>
</reference>
<keyword evidence="1" id="KW-0328">Glycosyltransferase</keyword>
<dbReference type="GO" id="GO:0016757">
    <property type="term" value="F:glycosyltransferase activity"/>
    <property type="evidence" value="ECO:0007669"/>
    <property type="project" value="UniProtKB-KW"/>
</dbReference>
<dbReference type="PANTHER" id="PTHR12526">
    <property type="entry name" value="GLYCOSYLTRANSFERASE"/>
    <property type="match status" value="1"/>
</dbReference>
<gene>
    <name evidence="4" type="ordered locus">Sthe_1137</name>
</gene>
<sequence length="394" mass="44777">MTREPRHETAPLGKGTTRMRVTLASYISAEYCIRLASALAQEAEVQLILPSEISEPHLSLVSPNVRFIPFDKPRMRQPFRQLLSLRHLLREIHDFRPDVVHLQQGHLWFNLALPLLRRYPLVLTVHDVRHHPGDRSSQKTPQVIFDYGFRRATRVIAHCERMKQQLVEECGVPGSRIDVIQRVLVGHDEIKDAVSADTKRILFFGRIWAYKGLDYLIRAEPLITARVPDARIVIAGEGEDFTRYRQMMQNPDHFEVHNRYVSHEQRAALFAEASVVVLPYVEASQSGVAPLAYMAGKPVVATDVGCLPALVEDGRTGYLVPPRDEHALADAVVRLLTDAQLRHRMGQAGRRKLETECHPDVIAKQTRAVYDRALADTSTRSPRGKEVRPWITTL</sequence>
<dbReference type="KEGG" id="sti:Sthe_1137"/>
<dbReference type="CDD" id="cd03801">
    <property type="entry name" value="GT4_PimA-like"/>
    <property type="match status" value="1"/>
</dbReference>
<protein>
    <submittedName>
        <fullName evidence="4">Glycosyl transferase group 1</fullName>
    </submittedName>
</protein>
<name>D1C2V6_SPHTD</name>
<accession>D1C2V6</accession>
<dbReference type="HOGENOM" id="CLU_009583_6_2_0"/>
<dbReference type="Pfam" id="PF13692">
    <property type="entry name" value="Glyco_trans_1_4"/>
    <property type="match status" value="1"/>
</dbReference>
<dbReference type="InParanoid" id="D1C2V6"/>
<dbReference type="EMBL" id="CP001823">
    <property type="protein sequence ID" value="ACZ38573.1"/>
    <property type="molecule type" value="Genomic_DNA"/>
</dbReference>
<dbReference type="Gene3D" id="3.40.50.2000">
    <property type="entry name" value="Glycogen Phosphorylase B"/>
    <property type="match status" value="2"/>
</dbReference>
<dbReference type="SUPFAM" id="SSF53756">
    <property type="entry name" value="UDP-Glycosyltransferase/glycogen phosphorylase"/>
    <property type="match status" value="1"/>
</dbReference>
<dbReference type="CAZy" id="GT4">
    <property type="family name" value="Glycosyltransferase Family 4"/>
</dbReference>
<dbReference type="Proteomes" id="UP000002027">
    <property type="component" value="Chromosome 1"/>
</dbReference>
<dbReference type="OrthoDB" id="9806653at2"/>
<evidence type="ECO:0000256" key="2">
    <source>
        <dbReference type="ARBA" id="ARBA00022679"/>
    </source>
</evidence>
<dbReference type="AlphaFoldDB" id="D1C2V6"/>
<proteinExistence type="predicted"/>
<keyword evidence="2 4" id="KW-0808">Transferase</keyword>